<comment type="similarity">
    <text evidence="4">Belongs to the PNP synthase family.</text>
</comment>
<organism evidence="6 7">
    <name type="scientific">Rohdeia mirabilis</name>
    <dbReference type="NCBI Taxonomy" id="2528008"/>
    <lineage>
        <taxon>Bacteria</taxon>
        <taxon>Pseudomonadati</taxon>
        <taxon>Planctomycetota</taxon>
        <taxon>Planctomycetia</taxon>
        <taxon>Planctomycetia incertae sedis</taxon>
        <taxon>Rohdeia</taxon>
    </lineage>
</organism>
<comment type="function">
    <text evidence="4">Catalyzes the complicated ring closure reaction between the two acyclic compounds 1-deoxy-D-xylulose-5-phosphate (DXP) and 3-amino-2-oxopropyl phosphate (1-amino-acetone-3-phosphate or AAP) to form pyridoxine 5'-phosphate (PNP) and inorganic phosphate.</text>
</comment>
<dbReference type="UniPathway" id="UPA00244">
    <property type="reaction ID" value="UER00313"/>
</dbReference>
<feature type="binding site" evidence="4">
    <location>
        <position position="22"/>
    </location>
    <ligand>
        <name>3-amino-2-oxopropyl phosphate</name>
        <dbReference type="ChEBI" id="CHEBI:57279"/>
    </ligand>
</feature>
<feature type="binding site" evidence="4">
    <location>
        <begin position="227"/>
        <end position="228"/>
    </location>
    <ligand>
        <name>3-amino-2-oxopropyl phosphate</name>
        <dbReference type="ChEBI" id="CHEBI:57279"/>
    </ligand>
</feature>
<protein>
    <recommendedName>
        <fullName evidence="4 5">Pyridoxine 5'-phosphate synthase</fullName>
        <shortName evidence="4">PNP synthase</shortName>
        <ecNumber evidence="4 5">2.6.99.2</ecNumber>
    </recommendedName>
</protein>
<dbReference type="NCBIfam" id="TIGR00559">
    <property type="entry name" value="pdxJ"/>
    <property type="match status" value="1"/>
</dbReference>
<dbReference type="Proteomes" id="UP000319342">
    <property type="component" value="Chromosome"/>
</dbReference>
<dbReference type="CDD" id="cd00003">
    <property type="entry name" value="PNPsynthase"/>
    <property type="match status" value="1"/>
</dbReference>
<dbReference type="Gene3D" id="3.20.20.70">
    <property type="entry name" value="Aldolase class I"/>
    <property type="match status" value="1"/>
</dbReference>
<dbReference type="GO" id="GO:0008615">
    <property type="term" value="P:pyridoxine biosynthetic process"/>
    <property type="evidence" value="ECO:0007669"/>
    <property type="project" value="UniProtKB-UniRule"/>
</dbReference>
<evidence type="ECO:0000256" key="5">
    <source>
        <dbReference type="NCBIfam" id="TIGR00559"/>
    </source>
</evidence>
<feature type="binding site" evidence="4">
    <location>
        <position position="60"/>
    </location>
    <ligand>
        <name>1-deoxy-D-xylulose 5-phosphate</name>
        <dbReference type="ChEBI" id="CHEBI:57792"/>
    </ligand>
</feature>
<dbReference type="HAMAP" id="MF_00279">
    <property type="entry name" value="PdxJ"/>
    <property type="match status" value="1"/>
</dbReference>
<feature type="active site" description="Proton acceptor" evidence="4">
    <location>
        <position position="58"/>
    </location>
</feature>
<reference evidence="6 7" key="1">
    <citation type="submission" date="2019-02" db="EMBL/GenBank/DDBJ databases">
        <title>Deep-cultivation of Planctomycetes and their phenomic and genomic characterization uncovers novel biology.</title>
        <authorList>
            <person name="Wiegand S."/>
            <person name="Jogler M."/>
            <person name="Boedeker C."/>
            <person name="Pinto D."/>
            <person name="Vollmers J."/>
            <person name="Rivas-Marin E."/>
            <person name="Kohn T."/>
            <person name="Peeters S.H."/>
            <person name="Heuer A."/>
            <person name="Rast P."/>
            <person name="Oberbeckmann S."/>
            <person name="Bunk B."/>
            <person name="Jeske O."/>
            <person name="Meyerdierks A."/>
            <person name="Storesund J.E."/>
            <person name="Kallscheuer N."/>
            <person name="Luecker S."/>
            <person name="Lage O.M."/>
            <person name="Pohl T."/>
            <person name="Merkel B.J."/>
            <person name="Hornburger P."/>
            <person name="Mueller R.-W."/>
            <person name="Bruemmer F."/>
            <person name="Labrenz M."/>
            <person name="Spormann A.M."/>
            <person name="Op den Camp H."/>
            <person name="Overmann J."/>
            <person name="Amann R."/>
            <person name="Jetten M.S.M."/>
            <person name="Mascher T."/>
            <person name="Medema M.H."/>
            <person name="Devos D.P."/>
            <person name="Kaster A.-K."/>
            <person name="Ovreas L."/>
            <person name="Rohde M."/>
            <person name="Galperin M.Y."/>
            <person name="Jogler C."/>
        </authorList>
    </citation>
    <scope>NUCLEOTIDE SEQUENCE [LARGE SCALE GENOMIC DNA]</scope>
    <source>
        <strain evidence="6 7">Pla163</strain>
    </source>
</reference>
<evidence type="ECO:0000313" key="7">
    <source>
        <dbReference type="Proteomes" id="UP000319342"/>
    </source>
</evidence>
<dbReference type="GO" id="GO:0033856">
    <property type="term" value="F:pyridoxine 5'-phosphate synthase activity"/>
    <property type="evidence" value="ECO:0007669"/>
    <property type="project" value="UniProtKB-UniRule"/>
</dbReference>
<dbReference type="NCBIfam" id="NF003627">
    <property type="entry name" value="PRK05265.1-5"/>
    <property type="match status" value="1"/>
</dbReference>
<evidence type="ECO:0000256" key="2">
    <source>
        <dbReference type="ARBA" id="ARBA00022679"/>
    </source>
</evidence>
<proteinExistence type="inferred from homology"/>
<dbReference type="InterPro" id="IPR004569">
    <property type="entry name" value="PyrdxlP_synth_PdxJ"/>
</dbReference>
<dbReference type="EMBL" id="CP036290">
    <property type="protein sequence ID" value="QDU83490.1"/>
    <property type="molecule type" value="Genomic_DNA"/>
</dbReference>
<keyword evidence="2 4" id="KW-0808">Transferase</keyword>
<feature type="binding site" evidence="4">
    <location>
        <position position="115"/>
    </location>
    <ligand>
        <name>1-deoxy-D-xylulose 5-phosphate</name>
        <dbReference type="ChEBI" id="CHEBI:57792"/>
    </ligand>
</feature>
<dbReference type="EC" id="2.6.99.2" evidence="4 5"/>
<feature type="binding site" evidence="4">
    <location>
        <begin position="24"/>
        <end position="25"/>
    </location>
    <ligand>
        <name>1-deoxy-D-xylulose 5-phosphate</name>
        <dbReference type="ChEBI" id="CHEBI:57792"/>
    </ligand>
</feature>
<dbReference type="AlphaFoldDB" id="A0A518CWA5"/>
<dbReference type="PANTHER" id="PTHR30456">
    <property type="entry name" value="PYRIDOXINE 5'-PHOSPHATE SYNTHASE"/>
    <property type="match status" value="1"/>
</dbReference>
<feature type="active site" description="Proton donor" evidence="4">
    <location>
        <position position="205"/>
    </location>
</feature>
<keyword evidence="7" id="KW-1185">Reference proteome</keyword>
<comment type="subcellular location">
    <subcellularLocation>
        <location evidence="4">Cytoplasm</location>
    </subcellularLocation>
</comment>
<dbReference type="GO" id="GO:0005829">
    <property type="term" value="C:cytosol"/>
    <property type="evidence" value="ECO:0007669"/>
    <property type="project" value="TreeGrafter"/>
</dbReference>
<evidence type="ECO:0000256" key="4">
    <source>
        <dbReference type="HAMAP-Rule" id="MF_00279"/>
    </source>
</evidence>
<evidence type="ECO:0000256" key="1">
    <source>
        <dbReference type="ARBA" id="ARBA00022490"/>
    </source>
</evidence>
<keyword evidence="3 4" id="KW-0664">Pyridoxine biosynthesis</keyword>
<dbReference type="NCBIfam" id="NF003625">
    <property type="entry name" value="PRK05265.1-3"/>
    <property type="match status" value="1"/>
</dbReference>
<dbReference type="PANTHER" id="PTHR30456:SF0">
    <property type="entry name" value="PYRIDOXINE 5'-PHOSPHATE SYNTHASE"/>
    <property type="match status" value="1"/>
</dbReference>
<feature type="site" description="Transition state stabilizer" evidence="4">
    <location>
        <position position="166"/>
    </location>
</feature>
<feature type="binding site" evidence="4">
    <location>
        <position position="65"/>
    </location>
    <ligand>
        <name>1-deoxy-D-xylulose 5-phosphate</name>
        <dbReference type="ChEBI" id="CHEBI:57792"/>
    </ligand>
</feature>
<accession>A0A518CWA5</accession>
<keyword evidence="1 4" id="KW-0963">Cytoplasm</keyword>
<comment type="subunit">
    <text evidence="4">Homooctamer; tetramer of dimers.</text>
</comment>
<comment type="pathway">
    <text evidence="4">Cofactor biosynthesis; pyridoxine 5'-phosphate biosynthesis; pyridoxine 5'-phosphate from D-erythrose 4-phosphate: step 5/5.</text>
</comment>
<name>A0A518CWA5_9BACT</name>
<comment type="catalytic activity">
    <reaction evidence="4">
        <text>3-amino-2-oxopropyl phosphate + 1-deoxy-D-xylulose 5-phosphate = pyridoxine 5'-phosphate + phosphate + 2 H2O + H(+)</text>
        <dbReference type="Rhea" id="RHEA:15265"/>
        <dbReference type="ChEBI" id="CHEBI:15377"/>
        <dbReference type="ChEBI" id="CHEBI:15378"/>
        <dbReference type="ChEBI" id="CHEBI:43474"/>
        <dbReference type="ChEBI" id="CHEBI:57279"/>
        <dbReference type="ChEBI" id="CHEBI:57792"/>
        <dbReference type="ChEBI" id="CHEBI:58589"/>
        <dbReference type="EC" id="2.6.99.2"/>
    </reaction>
</comment>
<gene>
    <name evidence="4 6" type="primary">pdxJ</name>
    <name evidence="6" type="ORF">Pla163_05890</name>
</gene>
<evidence type="ECO:0000313" key="6">
    <source>
        <dbReference type="EMBL" id="QDU83490.1"/>
    </source>
</evidence>
<feature type="binding site" evidence="4">
    <location>
        <position position="206"/>
    </location>
    <ligand>
        <name>3-amino-2-oxopropyl phosphate</name>
        <dbReference type="ChEBI" id="CHEBI:57279"/>
    </ligand>
</feature>
<feature type="binding site" evidence="4">
    <location>
        <position position="33"/>
    </location>
    <ligand>
        <name>3-amino-2-oxopropyl phosphate</name>
        <dbReference type="ChEBI" id="CHEBI:57279"/>
    </ligand>
</feature>
<dbReference type="SUPFAM" id="SSF63892">
    <property type="entry name" value="Pyridoxine 5'-phosphate synthase"/>
    <property type="match status" value="1"/>
</dbReference>
<evidence type="ECO:0000256" key="3">
    <source>
        <dbReference type="ARBA" id="ARBA00023096"/>
    </source>
</evidence>
<feature type="active site" description="Proton acceptor" evidence="4">
    <location>
        <position position="85"/>
    </location>
</feature>
<sequence length="254" mass="27069">MDIYAPGMAKGAPDLALRLHVNVDHVATVRQARRARFPDPTEFALACEAAGADGITVHLRKDRRHIQDDDVQALRGRIGTLLNLECSLDDEMVDLACDSGADAFCLVPENRAEVTTEGGLDVIAESARLATAVPRLGRSGGLVSLFVDPDLDQIRAAAATGAPFIELHTGRYANTVDAEREAELERLRRAAELAHELGLRVNAGHGLDLVNVGPVARIAHLEELNIGHALVARALFVGAGGAVREMRVAMGLEG</sequence>
<dbReference type="InterPro" id="IPR036130">
    <property type="entry name" value="Pyridoxine-5'_phos_synth"/>
</dbReference>
<dbReference type="Pfam" id="PF03740">
    <property type="entry name" value="PdxJ"/>
    <property type="match status" value="1"/>
</dbReference>
<dbReference type="InterPro" id="IPR013785">
    <property type="entry name" value="Aldolase_TIM"/>
</dbReference>